<protein>
    <recommendedName>
        <fullName evidence="3">HEPN AbiU2-like domain-containing protein</fullName>
    </recommendedName>
</protein>
<dbReference type="EMBL" id="PGFD01000004">
    <property type="protein sequence ID" value="PJJ62618.1"/>
    <property type="molecule type" value="Genomic_DNA"/>
</dbReference>
<evidence type="ECO:0000313" key="1">
    <source>
        <dbReference type="EMBL" id="PJJ62618.1"/>
    </source>
</evidence>
<gene>
    <name evidence="1" type="ORF">CLV73_3801</name>
</gene>
<reference evidence="1 2" key="1">
    <citation type="submission" date="2017-11" db="EMBL/GenBank/DDBJ databases">
        <title>Genomic Encyclopedia of Archaeal and Bacterial Type Strains, Phase II (KMG-II): From Individual Species to Whole Genera.</title>
        <authorList>
            <person name="Goeker M."/>
        </authorList>
    </citation>
    <scope>NUCLEOTIDE SEQUENCE [LARGE SCALE GENOMIC DNA]</scope>
    <source>
        <strain evidence="1 2">DSM 27617</strain>
    </source>
</reference>
<comment type="caution">
    <text evidence="1">The sequence shown here is derived from an EMBL/GenBank/DDBJ whole genome shotgun (WGS) entry which is preliminary data.</text>
</comment>
<proteinExistence type="predicted"/>
<keyword evidence="2" id="KW-1185">Reference proteome</keyword>
<name>A0A2M9BXA7_9FLAO</name>
<evidence type="ECO:0000313" key="2">
    <source>
        <dbReference type="Proteomes" id="UP000228740"/>
    </source>
</evidence>
<accession>A0A2M9BXA7</accession>
<evidence type="ECO:0008006" key="3">
    <source>
        <dbReference type="Google" id="ProtNLM"/>
    </source>
</evidence>
<dbReference type="RefSeq" id="WP_100378384.1">
    <property type="nucleotide sequence ID" value="NZ_PGFD01000004.1"/>
</dbReference>
<organism evidence="1 2">
    <name type="scientific">Chryseobacterium geocarposphaerae</name>
    <dbReference type="NCBI Taxonomy" id="1416776"/>
    <lineage>
        <taxon>Bacteria</taxon>
        <taxon>Pseudomonadati</taxon>
        <taxon>Bacteroidota</taxon>
        <taxon>Flavobacteriia</taxon>
        <taxon>Flavobacteriales</taxon>
        <taxon>Weeksellaceae</taxon>
        <taxon>Chryseobacterium group</taxon>
        <taxon>Chryseobacterium</taxon>
    </lineage>
</organism>
<dbReference type="Proteomes" id="UP000228740">
    <property type="component" value="Unassembled WGS sequence"/>
</dbReference>
<sequence length="228" mass="26706">MNRSFNDSANQSIQVFTNLLDKVQKSNIIAGEIKVRLSKINYEINFDGLDIVRKINDIASLIAISDLDLAVASKILYNAPNNWEKIYSIKSAYLTIFEVFKTYNKHRKFLNEISISSSIFLNEEFKNINNLIKAFKNKHRYDNEMSVIRNNICGHISDNIELYYNTIIQFNGEKTGEMIIEFLQILDILQNFLIKILEQEKLKYNHQEIIKLARKMFPDLNNKINLLF</sequence>
<dbReference type="OrthoDB" id="1272370at2"/>
<dbReference type="AlphaFoldDB" id="A0A2M9BXA7"/>